<feature type="compositionally biased region" description="Acidic residues" evidence="1">
    <location>
        <begin position="268"/>
        <end position="277"/>
    </location>
</feature>
<organism evidence="2 3">
    <name type="scientific">Coniophora puteana (strain RWD-64-598)</name>
    <name type="common">Brown rot fungus</name>
    <dbReference type="NCBI Taxonomy" id="741705"/>
    <lineage>
        <taxon>Eukaryota</taxon>
        <taxon>Fungi</taxon>
        <taxon>Dikarya</taxon>
        <taxon>Basidiomycota</taxon>
        <taxon>Agaricomycotina</taxon>
        <taxon>Agaricomycetes</taxon>
        <taxon>Agaricomycetidae</taxon>
        <taxon>Boletales</taxon>
        <taxon>Coniophorineae</taxon>
        <taxon>Coniophoraceae</taxon>
        <taxon>Coniophora</taxon>
    </lineage>
</organism>
<comment type="caution">
    <text evidence="2">The sequence shown here is derived from an EMBL/GenBank/DDBJ whole genome shotgun (WGS) entry which is preliminary data.</text>
</comment>
<feature type="compositionally biased region" description="Polar residues" evidence="1">
    <location>
        <begin position="44"/>
        <end position="58"/>
    </location>
</feature>
<feature type="region of interest" description="Disordered" evidence="1">
    <location>
        <begin position="522"/>
        <end position="560"/>
    </location>
</feature>
<protein>
    <submittedName>
        <fullName evidence="2">Uncharacterized protein</fullName>
    </submittedName>
</protein>
<feature type="region of interest" description="Disordered" evidence="1">
    <location>
        <begin position="254"/>
        <end position="277"/>
    </location>
</feature>
<dbReference type="InterPro" id="IPR019341">
    <property type="entry name" value="Alpha/Gamma-adaptin-bd_p34"/>
</dbReference>
<dbReference type="AlphaFoldDB" id="A0A5M3MR55"/>
<dbReference type="KEGG" id="cput:CONPUDRAFT_165241"/>
<keyword evidence="3" id="KW-1185">Reference proteome</keyword>
<dbReference type="Proteomes" id="UP000053558">
    <property type="component" value="Unassembled WGS sequence"/>
</dbReference>
<evidence type="ECO:0000256" key="1">
    <source>
        <dbReference type="SAM" id="MobiDB-lite"/>
    </source>
</evidence>
<dbReference type="OMA" id="PWTIVNK"/>
<feature type="compositionally biased region" description="Low complexity" evidence="1">
    <location>
        <begin position="549"/>
        <end position="560"/>
    </location>
</feature>
<feature type="compositionally biased region" description="Pro residues" evidence="1">
    <location>
        <begin position="151"/>
        <end position="162"/>
    </location>
</feature>
<feature type="compositionally biased region" description="Basic and acidic residues" evidence="1">
    <location>
        <begin position="448"/>
        <end position="458"/>
    </location>
</feature>
<feature type="compositionally biased region" description="Polar residues" evidence="1">
    <location>
        <begin position="525"/>
        <end position="542"/>
    </location>
</feature>
<sequence>MASDTTPNPHSSIFLVSAARSSAQFLLQKLRHDPALVLPKPPSEAQSNGSELTQSAPGHTVPWTITNKYYTADVSVRVHDLPTCPTERRGVPALVYVWAHGEPYRAQVTQLAKRLYADDFEVALAVRVPRNAGFGSGSASSDASKLDDTTGPPPPPLSPSAPGPSLIGVELDEDEDIDAYLVENGFEFVDVREESLGAENQDRDTDDGAGGRHDIPGLGRVVDALSTIMWPSLVRVDRPARLSTWAPRLPRNANVNVGGTADDHNGEGDDEEGSMADLDDLSGLVRPPADPHTRHAQMARELAALERWLDDGMSDSSAEGGGDGGGHAHARDAEDKVPISLSKELFVDPRARESTAAAEFVDSPVATGFDDDFTVFVSAPPSGEAGAATLSLPVSARTWQEGEGSSRLRADSMALGMGAVEAHSPRRRLGSSASFGSTFSFNEEDDRERERDSARGEGEGEDGSGRSTPAQDDAHLTPHHSSGVAYHSLGSVSDFGAGDGEDEDLPSQAEIAQTAQRIFGRDAGQLQSTKSPSTNITASGTSDVFKARSPATSDATDSDAAPAELEAFDLQSVFGALQGLKEEISLMPDDAERRRAAARVALGLVYGMGEE</sequence>
<dbReference type="OrthoDB" id="10261384at2759"/>
<feature type="region of interest" description="Disordered" evidence="1">
    <location>
        <begin position="196"/>
        <end position="215"/>
    </location>
</feature>
<dbReference type="GeneID" id="19205274"/>
<dbReference type="PANTHER" id="PTHR14659:SF1">
    <property type="entry name" value="ALPHA- AND GAMMA-ADAPTIN-BINDING PROTEIN P34"/>
    <property type="match status" value="1"/>
</dbReference>
<dbReference type="EMBL" id="JH711578">
    <property type="protein sequence ID" value="EIW81011.1"/>
    <property type="molecule type" value="Genomic_DNA"/>
</dbReference>
<feature type="region of interest" description="Disordered" evidence="1">
    <location>
        <begin position="133"/>
        <end position="168"/>
    </location>
</feature>
<evidence type="ECO:0000313" key="2">
    <source>
        <dbReference type="EMBL" id="EIW81011.1"/>
    </source>
</evidence>
<dbReference type="PANTHER" id="PTHR14659">
    <property type="entry name" value="ALPHA- AND GAMMA-ADAPTIN-BINDING PROTEIN P34"/>
    <property type="match status" value="1"/>
</dbReference>
<feature type="region of interest" description="Disordered" evidence="1">
    <location>
        <begin position="422"/>
        <end position="507"/>
    </location>
</feature>
<feature type="compositionally biased region" description="Low complexity" evidence="1">
    <location>
        <begin position="430"/>
        <end position="441"/>
    </location>
</feature>
<evidence type="ECO:0000313" key="3">
    <source>
        <dbReference type="Proteomes" id="UP000053558"/>
    </source>
</evidence>
<name>A0A5M3MR55_CONPW</name>
<gene>
    <name evidence="2" type="ORF">CONPUDRAFT_165241</name>
</gene>
<dbReference type="RefSeq" id="XP_007768449.1">
    <property type="nucleotide sequence ID" value="XM_007770259.1"/>
</dbReference>
<proteinExistence type="predicted"/>
<feature type="region of interest" description="Disordered" evidence="1">
    <location>
        <begin position="312"/>
        <end position="336"/>
    </location>
</feature>
<feature type="region of interest" description="Disordered" evidence="1">
    <location>
        <begin position="39"/>
        <end position="58"/>
    </location>
</feature>
<reference evidence="3" key="1">
    <citation type="journal article" date="2012" name="Science">
        <title>The Paleozoic origin of enzymatic lignin decomposition reconstructed from 31 fungal genomes.</title>
        <authorList>
            <person name="Floudas D."/>
            <person name="Binder M."/>
            <person name="Riley R."/>
            <person name="Barry K."/>
            <person name="Blanchette R.A."/>
            <person name="Henrissat B."/>
            <person name="Martinez A.T."/>
            <person name="Otillar R."/>
            <person name="Spatafora J.W."/>
            <person name="Yadav J.S."/>
            <person name="Aerts A."/>
            <person name="Benoit I."/>
            <person name="Boyd A."/>
            <person name="Carlson A."/>
            <person name="Copeland A."/>
            <person name="Coutinho P.M."/>
            <person name="de Vries R.P."/>
            <person name="Ferreira P."/>
            <person name="Findley K."/>
            <person name="Foster B."/>
            <person name="Gaskell J."/>
            <person name="Glotzer D."/>
            <person name="Gorecki P."/>
            <person name="Heitman J."/>
            <person name="Hesse C."/>
            <person name="Hori C."/>
            <person name="Igarashi K."/>
            <person name="Jurgens J.A."/>
            <person name="Kallen N."/>
            <person name="Kersten P."/>
            <person name="Kohler A."/>
            <person name="Kuees U."/>
            <person name="Kumar T.K.A."/>
            <person name="Kuo A."/>
            <person name="LaButti K."/>
            <person name="Larrondo L.F."/>
            <person name="Lindquist E."/>
            <person name="Ling A."/>
            <person name="Lombard V."/>
            <person name="Lucas S."/>
            <person name="Lundell T."/>
            <person name="Martin R."/>
            <person name="McLaughlin D.J."/>
            <person name="Morgenstern I."/>
            <person name="Morin E."/>
            <person name="Murat C."/>
            <person name="Nagy L.G."/>
            <person name="Nolan M."/>
            <person name="Ohm R.A."/>
            <person name="Patyshakuliyeva A."/>
            <person name="Rokas A."/>
            <person name="Ruiz-Duenas F.J."/>
            <person name="Sabat G."/>
            <person name="Salamov A."/>
            <person name="Samejima M."/>
            <person name="Schmutz J."/>
            <person name="Slot J.C."/>
            <person name="St John F."/>
            <person name="Stenlid J."/>
            <person name="Sun H."/>
            <person name="Sun S."/>
            <person name="Syed K."/>
            <person name="Tsang A."/>
            <person name="Wiebenga A."/>
            <person name="Young D."/>
            <person name="Pisabarro A."/>
            <person name="Eastwood D.C."/>
            <person name="Martin F."/>
            <person name="Cullen D."/>
            <person name="Grigoriev I.V."/>
            <person name="Hibbett D.S."/>
        </authorList>
    </citation>
    <scope>NUCLEOTIDE SEQUENCE [LARGE SCALE GENOMIC DNA]</scope>
    <source>
        <strain evidence="3">RWD-64-598 SS2</strain>
    </source>
</reference>
<accession>A0A5M3MR55</accession>